<proteinExistence type="predicted"/>
<sequence>MQNEHGFIKVGVSSDAESRRKKICASDRCSAALVLLIEDYAYKEYDLHLELSEHIAYGEWFFDTKKVRRIIESELERKINWKNEISDPISSNEWLRNLESLRLHESQKKLLRRLINELSNFPEITDDWDSRFYNQKIWKSIWEYSEGQLTICSTTSGEDGKSICVAYREGSEAGEILPDYVRSISDALKTWPDNSRPLDWTGSATDCCVAGLTNRLQRMAERGPYLSLSLRG</sequence>
<reference evidence="1 2" key="1">
    <citation type="submission" date="2019-06" db="EMBL/GenBank/DDBJ databases">
        <authorList>
            <person name="Lee I."/>
            <person name="Jang G.I."/>
            <person name="Hwang C.Y."/>
        </authorList>
    </citation>
    <scope>NUCLEOTIDE SEQUENCE [LARGE SCALE GENOMIC DNA]</scope>
    <source>
        <strain evidence="1 2">PAMC 28131</strain>
    </source>
</reference>
<gene>
    <name evidence="1" type="ORF">FJQ54_13950</name>
</gene>
<dbReference type="AlphaFoldDB" id="A0A501XGI8"/>
<accession>A0A501XGI8</accession>
<keyword evidence="2" id="KW-1185">Reference proteome</keyword>
<comment type="caution">
    <text evidence="1">The sequence shown here is derived from an EMBL/GenBank/DDBJ whole genome shotgun (WGS) entry which is preliminary data.</text>
</comment>
<dbReference type="EMBL" id="VFSU01000030">
    <property type="protein sequence ID" value="TPE59575.1"/>
    <property type="molecule type" value="Genomic_DNA"/>
</dbReference>
<evidence type="ECO:0000313" key="2">
    <source>
        <dbReference type="Proteomes" id="UP000319897"/>
    </source>
</evidence>
<name>A0A501XGI8_9SPHN</name>
<evidence type="ECO:0000313" key="1">
    <source>
        <dbReference type="EMBL" id="TPE59575.1"/>
    </source>
</evidence>
<protein>
    <submittedName>
        <fullName evidence="1">Uncharacterized protein</fullName>
    </submittedName>
</protein>
<dbReference type="Proteomes" id="UP000319897">
    <property type="component" value="Unassembled WGS sequence"/>
</dbReference>
<dbReference type="RefSeq" id="WP_181160178.1">
    <property type="nucleotide sequence ID" value="NZ_VFSU01000030.1"/>
</dbReference>
<organism evidence="1 2">
    <name type="scientific">Sandaracinobacter neustonicus</name>
    <dbReference type="NCBI Taxonomy" id="1715348"/>
    <lineage>
        <taxon>Bacteria</taxon>
        <taxon>Pseudomonadati</taxon>
        <taxon>Pseudomonadota</taxon>
        <taxon>Alphaproteobacteria</taxon>
        <taxon>Sphingomonadales</taxon>
        <taxon>Sphingosinicellaceae</taxon>
        <taxon>Sandaracinobacter</taxon>
    </lineage>
</organism>